<dbReference type="EnsemblPlants" id="AUR62002642-RA">
    <property type="protein sequence ID" value="AUR62002642-RA:cds"/>
    <property type="gene ID" value="AUR62002642"/>
</dbReference>
<organism evidence="1 2">
    <name type="scientific">Chenopodium quinoa</name>
    <name type="common">Quinoa</name>
    <dbReference type="NCBI Taxonomy" id="63459"/>
    <lineage>
        <taxon>Eukaryota</taxon>
        <taxon>Viridiplantae</taxon>
        <taxon>Streptophyta</taxon>
        <taxon>Embryophyta</taxon>
        <taxon>Tracheophyta</taxon>
        <taxon>Spermatophyta</taxon>
        <taxon>Magnoliopsida</taxon>
        <taxon>eudicotyledons</taxon>
        <taxon>Gunneridae</taxon>
        <taxon>Pentapetalae</taxon>
        <taxon>Caryophyllales</taxon>
        <taxon>Chenopodiaceae</taxon>
        <taxon>Chenopodioideae</taxon>
        <taxon>Atripliceae</taxon>
        <taxon>Chenopodium</taxon>
    </lineage>
</organism>
<protein>
    <submittedName>
        <fullName evidence="1">Uncharacterized protein</fullName>
    </submittedName>
</protein>
<reference evidence="1" key="2">
    <citation type="submission" date="2021-03" db="UniProtKB">
        <authorList>
            <consortium name="EnsemblPlants"/>
        </authorList>
    </citation>
    <scope>IDENTIFICATION</scope>
</reference>
<accession>A0A803KUD4</accession>
<keyword evidence="2" id="KW-1185">Reference proteome</keyword>
<dbReference type="AlphaFoldDB" id="A0A803KUD4"/>
<reference evidence="1" key="1">
    <citation type="journal article" date="2017" name="Nature">
        <title>The genome of Chenopodium quinoa.</title>
        <authorList>
            <person name="Jarvis D.E."/>
            <person name="Ho Y.S."/>
            <person name="Lightfoot D.J."/>
            <person name="Schmoeckel S.M."/>
            <person name="Li B."/>
            <person name="Borm T.J.A."/>
            <person name="Ohyanagi H."/>
            <person name="Mineta K."/>
            <person name="Michell C.T."/>
            <person name="Saber N."/>
            <person name="Kharbatia N.M."/>
            <person name="Rupper R.R."/>
            <person name="Sharp A.R."/>
            <person name="Dally N."/>
            <person name="Boughton B.A."/>
            <person name="Woo Y.H."/>
            <person name="Gao G."/>
            <person name="Schijlen E.G.W.M."/>
            <person name="Guo X."/>
            <person name="Momin A.A."/>
            <person name="Negrao S."/>
            <person name="Al-Babili S."/>
            <person name="Gehring C."/>
            <person name="Roessner U."/>
            <person name="Jung C."/>
            <person name="Murphy K."/>
            <person name="Arold S.T."/>
            <person name="Gojobori T."/>
            <person name="van der Linden C.G."/>
            <person name="van Loo E.N."/>
            <person name="Jellen E.N."/>
            <person name="Maughan P.J."/>
            <person name="Tester M."/>
        </authorList>
    </citation>
    <scope>NUCLEOTIDE SEQUENCE [LARGE SCALE GENOMIC DNA]</scope>
    <source>
        <strain evidence="1">cv. PI 614886</strain>
    </source>
</reference>
<dbReference type="Gramene" id="AUR62002642-RA">
    <property type="protein sequence ID" value="AUR62002642-RA:cds"/>
    <property type="gene ID" value="AUR62002642"/>
</dbReference>
<evidence type="ECO:0000313" key="2">
    <source>
        <dbReference type="Proteomes" id="UP000596660"/>
    </source>
</evidence>
<dbReference type="Proteomes" id="UP000596660">
    <property type="component" value="Unplaced"/>
</dbReference>
<proteinExistence type="predicted"/>
<name>A0A803KUD4_CHEQI</name>
<sequence>MPIKKERMKKKRLQLQARKATQNHFSLYEESQISFGQFDYQHEHEHEHDHQKPRVAAAFQQFTAESAKALFLLQAGLTQQLQVQHYLTQPMLLLEADIVATSVQPAITV</sequence>
<evidence type="ECO:0000313" key="1">
    <source>
        <dbReference type="EnsemblPlants" id="AUR62002642-RA:cds"/>
    </source>
</evidence>